<proteinExistence type="predicted"/>
<dbReference type="STRING" id="1246637.MTBBW1_960004"/>
<organism evidence="2 3">
    <name type="scientific">Desulfamplus magnetovallimortis</name>
    <dbReference type="NCBI Taxonomy" id="1246637"/>
    <lineage>
        <taxon>Bacteria</taxon>
        <taxon>Pseudomonadati</taxon>
        <taxon>Thermodesulfobacteriota</taxon>
        <taxon>Desulfobacteria</taxon>
        <taxon>Desulfobacterales</taxon>
        <taxon>Desulfobacteraceae</taxon>
        <taxon>Desulfamplus</taxon>
    </lineage>
</organism>
<keyword evidence="3" id="KW-1185">Reference proteome</keyword>
<feature type="coiled-coil region" evidence="1">
    <location>
        <begin position="182"/>
        <end position="212"/>
    </location>
</feature>
<sequence>MYQSSPSIKIIILFMVRITNKKQESNLLINTDLITEQKRELEIARKQASEYAMIFDLLAQIAHADNESKTIESILNVFQNLFSPRKLFYISLQNNQSEKLYSLPVLNEEEITIKERLSSFDKEYEWTESLKGFRVKIHFKGQKLGVLEIDEIALPEYKEHYLNLTMSLIEVCGLAIENARKHQRLKDAGNQLKKEKDALEKALSEIKQLSGLLPICMHCKSIRDDHGYWKQLEEYIQERSGAQFSHSICRNCAKKHYPDYDLYDDDIK</sequence>
<accession>A0A1W1HL78</accession>
<reference evidence="2 3" key="1">
    <citation type="submission" date="2017-03" db="EMBL/GenBank/DDBJ databases">
        <authorList>
            <person name="Afonso C.L."/>
            <person name="Miller P.J."/>
            <person name="Scott M.A."/>
            <person name="Spackman E."/>
            <person name="Goraichik I."/>
            <person name="Dimitrov K.M."/>
            <person name="Suarez D.L."/>
            <person name="Swayne D.E."/>
        </authorList>
    </citation>
    <scope>NUCLEOTIDE SEQUENCE [LARGE SCALE GENOMIC DNA]</scope>
    <source>
        <strain evidence="2">PRJEB14757</strain>
    </source>
</reference>
<keyword evidence="1" id="KW-0175">Coiled coil</keyword>
<dbReference type="Proteomes" id="UP000191931">
    <property type="component" value="Unassembled WGS sequence"/>
</dbReference>
<evidence type="ECO:0008006" key="4">
    <source>
        <dbReference type="Google" id="ProtNLM"/>
    </source>
</evidence>
<evidence type="ECO:0000256" key="1">
    <source>
        <dbReference type="SAM" id="Coils"/>
    </source>
</evidence>
<dbReference type="SUPFAM" id="SSF55781">
    <property type="entry name" value="GAF domain-like"/>
    <property type="match status" value="1"/>
</dbReference>
<evidence type="ECO:0000313" key="3">
    <source>
        <dbReference type="Proteomes" id="UP000191931"/>
    </source>
</evidence>
<dbReference type="EMBL" id="FWEV01000343">
    <property type="protein sequence ID" value="SLM33220.1"/>
    <property type="molecule type" value="Genomic_DNA"/>
</dbReference>
<name>A0A1W1HL78_9BACT</name>
<dbReference type="AlphaFoldDB" id="A0A1W1HL78"/>
<protein>
    <recommendedName>
        <fullName evidence="4">GAF domain-containing protein</fullName>
    </recommendedName>
</protein>
<evidence type="ECO:0000313" key="2">
    <source>
        <dbReference type="EMBL" id="SLM33220.1"/>
    </source>
</evidence>
<gene>
    <name evidence="2" type="ORF">MTBBW1_960004</name>
</gene>